<proteinExistence type="predicted"/>
<evidence type="ECO:0000313" key="2">
    <source>
        <dbReference type="EMBL" id="KVH89294.1"/>
    </source>
</evidence>
<feature type="region of interest" description="Disordered" evidence="1">
    <location>
        <begin position="1"/>
        <end position="35"/>
    </location>
</feature>
<protein>
    <recommendedName>
        <fullName evidence="4">Protein FAR1-RELATED SEQUENCE</fullName>
    </recommendedName>
</protein>
<accession>A0A103XEQ6</accession>
<dbReference type="Gramene" id="KVH89294">
    <property type="protein sequence ID" value="KVH89294"/>
    <property type="gene ID" value="Ccrd_008719"/>
</dbReference>
<dbReference type="AlphaFoldDB" id="A0A103XEQ6"/>
<evidence type="ECO:0000313" key="3">
    <source>
        <dbReference type="Proteomes" id="UP000243975"/>
    </source>
</evidence>
<dbReference type="Proteomes" id="UP000243975">
    <property type="component" value="Unassembled WGS sequence"/>
</dbReference>
<keyword evidence="3" id="KW-1185">Reference proteome</keyword>
<sequence length="166" mass="18663">MMNNGKNPIDSSMPINSDEEDVESHGMDDTTGYTSNTDIQDALDQTNHSLSISLDGTNWFTPIVEEVVKPIIGSVYSSLDVAKSVYQKYAETAGFERDCDNFVGHGDAKVLVDLMTKKRDANHNFFFEYNCVGSELHTIFWVDEVARFNYSEFGDVISFDATFRTN</sequence>
<organism evidence="2 3">
    <name type="scientific">Cynara cardunculus var. scolymus</name>
    <name type="common">Globe artichoke</name>
    <name type="synonym">Cynara scolymus</name>
    <dbReference type="NCBI Taxonomy" id="59895"/>
    <lineage>
        <taxon>Eukaryota</taxon>
        <taxon>Viridiplantae</taxon>
        <taxon>Streptophyta</taxon>
        <taxon>Embryophyta</taxon>
        <taxon>Tracheophyta</taxon>
        <taxon>Spermatophyta</taxon>
        <taxon>Magnoliopsida</taxon>
        <taxon>eudicotyledons</taxon>
        <taxon>Gunneridae</taxon>
        <taxon>Pentapetalae</taxon>
        <taxon>asterids</taxon>
        <taxon>campanulids</taxon>
        <taxon>Asterales</taxon>
        <taxon>Asteraceae</taxon>
        <taxon>Carduoideae</taxon>
        <taxon>Cardueae</taxon>
        <taxon>Carduinae</taxon>
        <taxon>Cynara</taxon>
    </lineage>
</organism>
<reference evidence="2 3" key="1">
    <citation type="journal article" date="2016" name="Sci. Rep.">
        <title>The genome sequence of the outbreeding globe artichoke constructed de novo incorporating a phase-aware low-pass sequencing strategy of F1 progeny.</title>
        <authorList>
            <person name="Scaglione D."/>
            <person name="Reyes-Chin-Wo S."/>
            <person name="Acquadro A."/>
            <person name="Froenicke L."/>
            <person name="Portis E."/>
            <person name="Beitel C."/>
            <person name="Tirone M."/>
            <person name="Mauro R."/>
            <person name="Lo Monaco A."/>
            <person name="Mauromicale G."/>
            <person name="Faccioli P."/>
            <person name="Cattivelli L."/>
            <person name="Rieseberg L."/>
            <person name="Michelmore R."/>
            <person name="Lanteri S."/>
        </authorList>
    </citation>
    <scope>NUCLEOTIDE SEQUENCE [LARGE SCALE GENOMIC DNA]</scope>
    <source>
        <strain evidence="2">2C</strain>
    </source>
</reference>
<dbReference type="PANTHER" id="PTHR47718:SF12">
    <property type="entry name" value="PROTEIN FAR1-RELATED SEQUENCE"/>
    <property type="match status" value="1"/>
</dbReference>
<gene>
    <name evidence="2" type="ORF">Ccrd_008719</name>
</gene>
<dbReference type="PANTHER" id="PTHR47718">
    <property type="entry name" value="OS01G0519700 PROTEIN"/>
    <property type="match status" value="1"/>
</dbReference>
<evidence type="ECO:0008006" key="4">
    <source>
        <dbReference type="Google" id="ProtNLM"/>
    </source>
</evidence>
<evidence type="ECO:0000256" key="1">
    <source>
        <dbReference type="SAM" id="MobiDB-lite"/>
    </source>
</evidence>
<feature type="compositionally biased region" description="Polar residues" evidence="1">
    <location>
        <begin position="1"/>
        <end position="15"/>
    </location>
</feature>
<feature type="non-terminal residue" evidence="2">
    <location>
        <position position="166"/>
    </location>
</feature>
<comment type="caution">
    <text evidence="2">The sequence shown here is derived from an EMBL/GenBank/DDBJ whole genome shotgun (WGS) entry which is preliminary data.</text>
</comment>
<name>A0A103XEQ6_CYNCS</name>
<dbReference type="EMBL" id="LEKV01005263">
    <property type="protein sequence ID" value="KVH89294.1"/>
    <property type="molecule type" value="Genomic_DNA"/>
</dbReference>